<protein>
    <submittedName>
        <fullName evidence="3">Sfi1 domain-containing protein</fullName>
    </submittedName>
</protein>
<dbReference type="AlphaFoldDB" id="A0A0R3U7M7"/>
<gene>
    <name evidence="1" type="ORF">MCOS_LOCUS2837</name>
</gene>
<organism evidence="3">
    <name type="scientific">Mesocestoides corti</name>
    <name type="common">Flatworm</name>
    <dbReference type="NCBI Taxonomy" id="53468"/>
    <lineage>
        <taxon>Eukaryota</taxon>
        <taxon>Metazoa</taxon>
        <taxon>Spiralia</taxon>
        <taxon>Lophotrochozoa</taxon>
        <taxon>Platyhelminthes</taxon>
        <taxon>Cestoda</taxon>
        <taxon>Eucestoda</taxon>
        <taxon>Cyclophyllidea</taxon>
        <taxon>Mesocestoididae</taxon>
        <taxon>Mesocestoides</taxon>
    </lineage>
</organism>
<dbReference type="STRING" id="53468.A0A0R3U7M7"/>
<accession>A0A0R3U7M7</accession>
<proteinExistence type="predicted"/>
<keyword evidence="2" id="KW-1185">Reference proteome</keyword>
<evidence type="ECO:0000313" key="1">
    <source>
        <dbReference type="EMBL" id="VDD76834.1"/>
    </source>
</evidence>
<dbReference type="WBParaSite" id="MCOS_0000283601-mRNA-1">
    <property type="protein sequence ID" value="MCOS_0000283601-mRNA-1"/>
    <property type="gene ID" value="MCOS_0000283601"/>
</dbReference>
<dbReference type="Proteomes" id="UP000267029">
    <property type="component" value="Unassembled WGS sequence"/>
</dbReference>
<reference evidence="1 2" key="2">
    <citation type="submission" date="2018-10" db="EMBL/GenBank/DDBJ databases">
        <authorList>
            <consortium name="Pathogen Informatics"/>
        </authorList>
    </citation>
    <scope>NUCLEOTIDE SEQUENCE [LARGE SCALE GENOMIC DNA]</scope>
</reference>
<dbReference type="EMBL" id="UXSR01000523">
    <property type="protein sequence ID" value="VDD76834.1"/>
    <property type="molecule type" value="Genomic_DNA"/>
</dbReference>
<dbReference type="OrthoDB" id="195843at2759"/>
<name>A0A0R3U7M7_MESCO</name>
<reference evidence="3" key="1">
    <citation type="submission" date="2017-02" db="UniProtKB">
        <authorList>
            <consortium name="WormBaseParasite"/>
        </authorList>
    </citation>
    <scope>IDENTIFICATION</scope>
</reference>
<evidence type="ECO:0000313" key="2">
    <source>
        <dbReference type="Proteomes" id="UP000267029"/>
    </source>
</evidence>
<evidence type="ECO:0000313" key="3">
    <source>
        <dbReference type="WBParaSite" id="MCOS_0000283601-mRNA-1"/>
    </source>
</evidence>
<sequence length="194" mass="23242">MQDLKKERLATEAIVKHHQHRTARPLLRQVFQRWWDEVRISQRYELSTQASRQRILATVFRTWRLRLAEAHEREFLLAQAHCFRNMNLKLNYFFRWIEAQKEVQRIRSLEKVALCHWALNLQAKAWRAWMVYLVEVRSAHTRRKDAFQRFSDRLAKCATALWMGAAFRLRRGNFNEIPLNVSLVSSSAVLHKCG</sequence>